<organism evidence="4 5">
    <name type="scientific">Chitinophaga dinghuensis</name>
    <dbReference type="NCBI Taxonomy" id="1539050"/>
    <lineage>
        <taxon>Bacteria</taxon>
        <taxon>Pseudomonadati</taxon>
        <taxon>Bacteroidota</taxon>
        <taxon>Chitinophagia</taxon>
        <taxon>Chitinophagales</taxon>
        <taxon>Chitinophagaceae</taxon>
        <taxon>Chitinophaga</taxon>
    </lineage>
</organism>
<keyword evidence="1" id="KW-0732">Signal</keyword>
<feature type="region of interest" description="Disordered" evidence="2">
    <location>
        <begin position="1"/>
        <end position="21"/>
    </location>
</feature>
<gene>
    <name evidence="4" type="ORF">CLV59_11177</name>
</gene>
<evidence type="ECO:0000256" key="2">
    <source>
        <dbReference type="SAM" id="MobiDB-lite"/>
    </source>
</evidence>
<dbReference type="InterPro" id="IPR050955">
    <property type="entry name" value="Plant_Biomass_Hydrol_Est"/>
</dbReference>
<feature type="domain" description="Phospholipase/carboxylesterase/thioesterase" evidence="3">
    <location>
        <begin position="107"/>
        <end position="214"/>
    </location>
</feature>
<dbReference type="Proteomes" id="UP000249819">
    <property type="component" value="Unassembled WGS sequence"/>
</dbReference>
<dbReference type="SUPFAM" id="SSF53474">
    <property type="entry name" value="alpha/beta-Hydrolases"/>
    <property type="match status" value="1"/>
</dbReference>
<sequence length="230" mass="25433">MSTPDKPGTNPPKEDVFDPQTEGMTAKKVVNGGGNITDYLLYIPDGYNTRKDYRWPLVIFLHGIGEIGTNVDVLRNVALPRVVKGQPFVMIAPQCTRNWWNGESLQALYKEVLAKYHVDSNRVILTGLSMGGMATWDWICANPNNFAAAVPISGKGDPNQVSKIKKMPIWAFHCADDPTVSVEGSRAPVKALQAIGGNIKYTEYPTGGHDAWTRAYATPELYTWILSQHK</sequence>
<dbReference type="InterPro" id="IPR029058">
    <property type="entry name" value="AB_hydrolase_fold"/>
</dbReference>
<name>A0A327VL97_9BACT</name>
<dbReference type="Pfam" id="PF02230">
    <property type="entry name" value="Abhydrolase_2"/>
    <property type="match status" value="1"/>
</dbReference>
<evidence type="ECO:0000313" key="4">
    <source>
        <dbReference type="EMBL" id="RAJ73958.1"/>
    </source>
</evidence>
<dbReference type="InterPro" id="IPR003140">
    <property type="entry name" value="PLipase/COase/thioEstase"/>
</dbReference>
<evidence type="ECO:0000313" key="5">
    <source>
        <dbReference type="Proteomes" id="UP000249819"/>
    </source>
</evidence>
<dbReference type="GO" id="GO:0016787">
    <property type="term" value="F:hydrolase activity"/>
    <property type="evidence" value="ECO:0007669"/>
    <property type="project" value="InterPro"/>
</dbReference>
<comment type="caution">
    <text evidence="4">The sequence shown here is derived from an EMBL/GenBank/DDBJ whole genome shotgun (WGS) entry which is preliminary data.</text>
</comment>
<keyword evidence="5" id="KW-1185">Reference proteome</keyword>
<protein>
    <submittedName>
        <fullName evidence="4">Phospholipase/carboxylesterase</fullName>
    </submittedName>
</protein>
<evidence type="ECO:0000259" key="3">
    <source>
        <dbReference type="Pfam" id="PF02230"/>
    </source>
</evidence>
<proteinExistence type="predicted"/>
<dbReference type="EMBL" id="QLMA01000011">
    <property type="protein sequence ID" value="RAJ73958.1"/>
    <property type="molecule type" value="Genomic_DNA"/>
</dbReference>
<dbReference type="PANTHER" id="PTHR43037:SF1">
    <property type="entry name" value="BLL1128 PROTEIN"/>
    <property type="match status" value="1"/>
</dbReference>
<reference evidence="4 5" key="1">
    <citation type="submission" date="2018-06" db="EMBL/GenBank/DDBJ databases">
        <title>Genomic Encyclopedia of Archaeal and Bacterial Type Strains, Phase II (KMG-II): from individual species to whole genera.</title>
        <authorList>
            <person name="Goeker M."/>
        </authorList>
    </citation>
    <scope>NUCLEOTIDE SEQUENCE [LARGE SCALE GENOMIC DNA]</scope>
    <source>
        <strain evidence="4 5">DSM 29821</strain>
    </source>
</reference>
<dbReference type="AlphaFoldDB" id="A0A327VL97"/>
<dbReference type="Gene3D" id="3.40.50.1820">
    <property type="entry name" value="alpha/beta hydrolase"/>
    <property type="match status" value="1"/>
</dbReference>
<evidence type="ECO:0000256" key="1">
    <source>
        <dbReference type="ARBA" id="ARBA00022729"/>
    </source>
</evidence>
<accession>A0A327VL97</accession>
<dbReference type="PANTHER" id="PTHR43037">
    <property type="entry name" value="UNNAMED PRODUCT-RELATED"/>
    <property type="match status" value="1"/>
</dbReference>